<keyword evidence="5" id="KW-1185">Reference proteome</keyword>
<keyword evidence="1" id="KW-0694">RNA-binding</keyword>
<evidence type="ECO:0000256" key="2">
    <source>
        <dbReference type="SAM" id="MobiDB-lite"/>
    </source>
</evidence>
<organism evidence="4 5">
    <name type="scientific">Zizania palustris</name>
    <name type="common">Northern wild rice</name>
    <dbReference type="NCBI Taxonomy" id="103762"/>
    <lineage>
        <taxon>Eukaryota</taxon>
        <taxon>Viridiplantae</taxon>
        <taxon>Streptophyta</taxon>
        <taxon>Embryophyta</taxon>
        <taxon>Tracheophyta</taxon>
        <taxon>Spermatophyta</taxon>
        <taxon>Magnoliopsida</taxon>
        <taxon>Liliopsida</taxon>
        <taxon>Poales</taxon>
        <taxon>Poaceae</taxon>
        <taxon>BOP clade</taxon>
        <taxon>Oryzoideae</taxon>
        <taxon>Oryzeae</taxon>
        <taxon>Zizaniinae</taxon>
        <taxon>Zizania</taxon>
    </lineage>
</organism>
<evidence type="ECO:0000259" key="3">
    <source>
        <dbReference type="PROSITE" id="PS50102"/>
    </source>
</evidence>
<dbReference type="Proteomes" id="UP000729402">
    <property type="component" value="Unassembled WGS sequence"/>
</dbReference>
<dbReference type="PROSITE" id="PS50102">
    <property type="entry name" value="RRM"/>
    <property type="match status" value="1"/>
</dbReference>
<evidence type="ECO:0000313" key="4">
    <source>
        <dbReference type="EMBL" id="KAG8074767.1"/>
    </source>
</evidence>
<evidence type="ECO:0000313" key="5">
    <source>
        <dbReference type="Proteomes" id="UP000729402"/>
    </source>
</evidence>
<feature type="domain" description="RRM" evidence="3">
    <location>
        <begin position="1"/>
        <end position="77"/>
    </location>
</feature>
<dbReference type="OrthoDB" id="272703at2759"/>
<sequence length="196" mass="21719">MNSLRKRQASSEEELRKACEEIGPVVSLQVATDEYTGKSKGFAFCEYLDDETASSACRNLNGHVLLGRALRVSLAVADRQQQQQGAAVPLHERRRRGDEPDQPVGMEDATHAASLLSGALPNVAVTAYLGKQTWRQLREMLELMEAQGDAVMEQTKREYAGLATLIEQAHILLDMALWPRPSPSPRRRSRKRGPGP</sequence>
<feature type="region of interest" description="Disordered" evidence="2">
    <location>
        <begin position="82"/>
        <end position="106"/>
    </location>
</feature>
<dbReference type="PANTHER" id="PTHR45735">
    <property type="entry name" value="CLEAVAGE STIMULATION FACTOR SUBUNIT 2"/>
    <property type="match status" value="1"/>
</dbReference>
<dbReference type="PANTHER" id="PTHR45735:SF8">
    <property type="entry name" value="RRM DOMAIN-CONTAINING PROTEIN"/>
    <property type="match status" value="1"/>
</dbReference>
<dbReference type="EMBL" id="JAAALK010000283">
    <property type="protein sequence ID" value="KAG8074767.1"/>
    <property type="molecule type" value="Genomic_DNA"/>
</dbReference>
<name>A0A8J5T0K1_ZIZPA</name>
<dbReference type="GO" id="GO:0003729">
    <property type="term" value="F:mRNA binding"/>
    <property type="evidence" value="ECO:0007669"/>
    <property type="project" value="TreeGrafter"/>
</dbReference>
<accession>A0A8J5T0K1</accession>
<protein>
    <recommendedName>
        <fullName evidence="3">RRM domain-containing protein</fullName>
    </recommendedName>
</protein>
<evidence type="ECO:0000256" key="1">
    <source>
        <dbReference type="PROSITE-ProRule" id="PRU00176"/>
    </source>
</evidence>
<reference evidence="4" key="2">
    <citation type="submission" date="2021-02" db="EMBL/GenBank/DDBJ databases">
        <authorList>
            <person name="Kimball J.A."/>
            <person name="Haas M.W."/>
            <person name="Macchietto M."/>
            <person name="Kono T."/>
            <person name="Duquette J."/>
            <person name="Shao M."/>
        </authorList>
    </citation>
    <scope>NUCLEOTIDE SEQUENCE</scope>
    <source>
        <tissue evidence="4">Fresh leaf tissue</tissue>
    </source>
</reference>
<dbReference type="SMART" id="SM00360">
    <property type="entry name" value="RRM"/>
    <property type="match status" value="1"/>
</dbReference>
<dbReference type="Pfam" id="PF00076">
    <property type="entry name" value="RRM_1"/>
    <property type="match status" value="1"/>
</dbReference>
<comment type="caution">
    <text evidence="4">The sequence shown here is derived from an EMBL/GenBank/DDBJ whole genome shotgun (WGS) entry which is preliminary data.</text>
</comment>
<reference evidence="4" key="1">
    <citation type="journal article" date="2021" name="bioRxiv">
        <title>Whole Genome Assembly and Annotation of Northern Wild Rice, Zizania palustris L., Supports a Whole Genome Duplication in the Zizania Genus.</title>
        <authorList>
            <person name="Haas M."/>
            <person name="Kono T."/>
            <person name="Macchietto M."/>
            <person name="Millas R."/>
            <person name="McGilp L."/>
            <person name="Shao M."/>
            <person name="Duquette J."/>
            <person name="Hirsch C.N."/>
            <person name="Kimball J."/>
        </authorList>
    </citation>
    <scope>NUCLEOTIDE SEQUENCE</scope>
    <source>
        <tissue evidence="4">Fresh leaf tissue</tissue>
    </source>
</reference>
<dbReference type="InterPro" id="IPR000504">
    <property type="entry name" value="RRM_dom"/>
</dbReference>
<proteinExistence type="predicted"/>
<dbReference type="AlphaFoldDB" id="A0A8J5T0K1"/>
<dbReference type="GO" id="GO:0005847">
    <property type="term" value="C:mRNA cleavage and polyadenylation specificity factor complex"/>
    <property type="evidence" value="ECO:0007669"/>
    <property type="project" value="TreeGrafter"/>
</dbReference>
<gene>
    <name evidence="4" type="ORF">GUJ93_ZPchr0006g42571</name>
</gene>